<feature type="domain" description="F-box" evidence="1">
    <location>
        <begin position="34"/>
        <end position="79"/>
    </location>
</feature>
<name>A0A9Q0MGJ2_BLOTA</name>
<dbReference type="CDD" id="cd09917">
    <property type="entry name" value="F-box_SF"/>
    <property type="match status" value="1"/>
</dbReference>
<reference evidence="2" key="1">
    <citation type="submission" date="2022-12" db="EMBL/GenBank/DDBJ databases">
        <title>Genome assemblies of Blomia tropicalis.</title>
        <authorList>
            <person name="Cui Y."/>
        </authorList>
    </citation>
    <scope>NUCLEOTIDE SEQUENCE</scope>
    <source>
        <tissue evidence="2">Adult mites</tissue>
    </source>
</reference>
<dbReference type="EMBL" id="JAPWDV010000001">
    <property type="protein sequence ID" value="KAJ6225603.1"/>
    <property type="molecule type" value="Genomic_DNA"/>
</dbReference>
<dbReference type="SUPFAM" id="SSF81383">
    <property type="entry name" value="F-box domain"/>
    <property type="match status" value="1"/>
</dbReference>
<dbReference type="Pfam" id="PF12937">
    <property type="entry name" value="F-box-like"/>
    <property type="match status" value="1"/>
</dbReference>
<comment type="caution">
    <text evidence="2">The sequence shown here is derived from an EMBL/GenBank/DDBJ whole genome shotgun (WGS) entry which is preliminary data.</text>
</comment>
<organism evidence="2 3">
    <name type="scientific">Blomia tropicalis</name>
    <name type="common">Mite</name>
    <dbReference type="NCBI Taxonomy" id="40697"/>
    <lineage>
        <taxon>Eukaryota</taxon>
        <taxon>Metazoa</taxon>
        <taxon>Ecdysozoa</taxon>
        <taxon>Arthropoda</taxon>
        <taxon>Chelicerata</taxon>
        <taxon>Arachnida</taxon>
        <taxon>Acari</taxon>
        <taxon>Acariformes</taxon>
        <taxon>Sarcoptiformes</taxon>
        <taxon>Astigmata</taxon>
        <taxon>Glycyphagoidea</taxon>
        <taxon>Echimyopodidae</taxon>
        <taxon>Blomia</taxon>
    </lineage>
</organism>
<dbReference type="AlphaFoldDB" id="A0A9Q0MGJ2"/>
<sequence>MRPIIFNRLSTIFHRIVDRHPKMKQNENEMLQSSTNINDLPDLCLILIMEHLNLREQMHLNRVCRRWNMIQRQVFIRRHSLRLIIYGNECLADLDYDTMHAFKVKRSITLKIVKLTNDITYKLINMFPNITTLDISFTNAYSVSCENVSLMLNDDESFWPKQLVQLSLFFFFRNRNNSITNMKTLFKRINSELPLLRKLILVPPLEMLWRIEMPIIAQLEWFYLHTMNSDHLLELFERYIGPNNRLTDVRFFGKIYDYELLVCRTRNFYKAIQWLNLHHSNQIEPERVVRDFPSLTKLNICCIGSFHLNLSFFELGRQFALFNNLTELTLSIAIRLDYPFSEYDSLPDEDVPVLNNLRCLELRVYVQSHHAMESRHLKRMFPKLESLTICYHSYNCQTCPRFIRKLTSSRSYCKSRLFRPWRQCTSIKRFIKRKINRPNYYYIS</sequence>
<dbReference type="Gene3D" id="1.20.1280.50">
    <property type="match status" value="1"/>
</dbReference>
<keyword evidence="3" id="KW-1185">Reference proteome</keyword>
<evidence type="ECO:0000313" key="2">
    <source>
        <dbReference type="EMBL" id="KAJ6225603.1"/>
    </source>
</evidence>
<evidence type="ECO:0000313" key="3">
    <source>
        <dbReference type="Proteomes" id="UP001142055"/>
    </source>
</evidence>
<dbReference type="InterPro" id="IPR036047">
    <property type="entry name" value="F-box-like_dom_sf"/>
</dbReference>
<dbReference type="PROSITE" id="PS50181">
    <property type="entry name" value="FBOX"/>
    <property type="match status" value="1"/>
</dbReference>
<accession>A0A9Q0MGJ2</accession>
<gene>
    <name evidence="2" type="ORF">RDWZM_004148</name>
</gene>
<dbReference type="InterPro" id="IPR001810">
    <property type="entry name" value="F-box_dom"/>
</dbReference>
<protein>
    <recommendedName>
        <fullName evidence="1">F-box domain-containing protein</fullName>
    </recommendedName>
</protein>
<evidence type="ECO:0000259" key="1">
    <source>
        <dbReference type="PROSITE" id="PS50181"/>
    </source>
</evidence>
<proteinExistence type="predicted"/>
<dbReference type="Proteomes" id="UP001142055">
    <property type="component" value="Chromosome 1"/>
</dbReference>